<dbReference type="EMBL" id="LR536450">
    <property type="protein sequence ID" value="VFU10242.1"/>
    <property type="molecule type" value="Genomic_DNA"/>
</dbReference>
<dbReference type="AlphaFoldDB" id="A0A4V6IN68"/>
<evidence type="ECO:0000313" key="2">
    <source>
        <dbReference type="Proteomes" id="UP000294360"/>
    </source>
</evidence>
<sequence length="166" mass="18343">MEFDAKINALEGDDHGGQCALPARWEPEQVAKALVKAFATLDRMPRLRGPREPGGHWPSHAVAAQAEINPGDRQARNAASNRTMLRPTSIEIAQMDAALDWLRELRTLDSGMALVTSLWALRAARGRSVKALCAEKKWAPHTFYRKRAKALIHLAASLNARSVLVF</sequence>
<gene>
    <name evidence="1" type="ORF">MTUNDRAET4_3355</name>
</gene>
<proteinExistence type="predicted"/>
<accession>A0A4V6IN68</accession>
<reference evidence="1 2" key="1">
    <citation type="submission" date="2019-03" db="EMBL/GenBank/DDBJ databases">
        <authorList>
            <person name="Kox A.R. M."/>
        </authorList>
    </citation>
    <scope>NUCLEOTIDE SEQUENCE [LARGE SCALE GENOMIC DNA]</scope>
    <source>
        <strain evidence="1">MTUNDRAET4 annotated genome</strain>
    </source>
</reference>
<name>A0A4V6IN68_METTU</name>
<dbReference type="Proteomes" id="UP000294360">
    <property type="component" value="Chromosome"/>
</dbReference>
<organism evidence="1 2">
    <name type="scientific">Methylocella tundrae</name>
    <dbReference type="NCBI Taxonomy" id="227605"/>
    <lineage>
        <taxon>Bacteria</taxon>
        <taxon>Pseudomonadati</taxon>
        <taxon>Pseudomonadota</taxon>
        <taxon>Alphaproteobacteria</taxon>
        <taxon>Hyphomicrobiales</taxon>
        <taxon>Beijerinckiaceae</taxon>
        <taxon>Methylocella</taxon>
    </lineage>
</organism>
<dbReference type="OrthoDB" id="8445325at2"/>
<protein>
    <submittedName>
        <fullName evidence="1">Uncharacterized protein</fullName>
    </submittedName>
</protein>
<evidence type="ECO:0000313" key="1">
    <source>
        <dbReference type="EMBL" id="VFU10242.1"/>
    </source>
</evidence>
<dbReference type="KEGG" id="mtun:MTUNDRAET4_3355"/>
<dbReference type="RefSeq" id="WP_134490922.1">
    <property type="nucleotide sequence ID" value="NZ_CP139089.1"/>
</dbReference>